<reference evidence="16" key="1">
    <citation type="submission" date="2023-03" db="UniProtKB">
        <authorList>
            <consortium name="Ensembl"/>
        </authorList>
    </citation>
    <scope>IDENTIFICATION</scope>
</reference>
<dbReference type="GO" id="GO:0030659">
    <property type="term" value="C:cytoplasmic vesicle membrane"/>
    <property type="evidence" value="ECO:0007669"/>
    <property type="project" value="UniProtKB-SubCell"/>
</dbReference>
<dbReference type="InterPro" id="IPR012560">
    <property type="entry name" value="Ferlin_A-domain"/>
</dbReference>
<comment type="subcellular location">
    <subcellularLocation>
        <location evidence="1">Cell membrane</location>
        <topology evidence="1">Single-pass type II membrane protein</topology>
    </subcellularLocation>
    <subcellularLocation>
        <location evidence="2">Cytoplasmic vesicle membrane</location>
        <topology evidence="2">Single-pass type II membrane protein</topology>
    </subcellularLocation>
</comment>
<dbReference type="CDD" id="cd04017">
    <property type="entry name" value="C2D_Ferlin"/>
    <property type="match status" value="1"/>
</dbReference>
<dbReference type="Pfam" id="PF08151">
    <property type="entry name" value="FerI"/>
    <property type="match status" value="1"/>
</dbReference>
<evidence type="ECO:0000256" key="8">
    <source>
        <dbReference type="ARBA" id="ARBA00022837"/>
    </source>
</evidence>
<evidence type="ECO:0000256" key="1">
    <source>
        <dbReference type="ARBA" id="ARBA00004401"/>
    </source>
</evidence>
<dbReference type="PROSITE" id="PS50004">
    <property type="entry name" value="C2"/>
    <property type="match status" value="6"/>
</dbReference>
<keyword evidence="4" id="KW-1003">Cell membrane</keyword>
<dbReference type="CDD" id="cd04011">
    <property type="entry name" value="C2B_Ferlin"/>
    <property type="match status" value="1"/>
</dbReference>
<dbReference type="GO" id="GO:0005543">
    <property type="term" value="F:phospholipid binding"/>
    <property type="evidence" value="ECO:0007669"/>
    <property type="project" value="TreeGrafter"/>
</dbReference>
<keyword evidence="8" id="KW-0106">Calcium</keyword>
<dbReference type="PANTHER" id="PTHR12546:SF55">
    <property type="entry name" value="MYOFERLIN"/>
    <property type="match status" value="1"/>
</dbReference>
<dbReference type="PANTHER" id="PTHR12546">
    <property type="entry name" value="FER-1-LIKE"/>
    <property type="match status" value="1"/>
</dbReference>
<accession>A0A8C4PMC4</accession>
<feature type="domain" description="C2" evidence="15">
    <location>
        <begin position="1"/>
        <end position="105"/>
    </location>
</feature>
<organism evidence="16">
    <name type="scientific">Equus asinus asinus</name>
    <dbReference type="NCBI Taxonomy" id="83772"/>
    <lineage>
        <taxon>Eukaryota</taxon>
        <taxon>Metazoa</taxon>
        <taxon>Chordata</taxon>
        <taxon>Craniata</taxon>
        <taxon>Vertebrata</taxon>
        <taxon>Euteleostomi</taxon>
        <taxon>Mammalia</taxon>
        <taxon>Eutheria</taxon>
        <taxon>Laurasiatheria</taxon>
        <taxon>Perissodactyla</taxon>
        <taxon>Equidae</taxon>
        <taxon>Equus</taxon>
    </lineage>
</organism>
<feature type="domain" description="C2" evidence="15">
    <location>
        <begin position="1394"/>
        <end position="1512"/>
    </location>
</feature>
<keyword evidence="9" id="KW-0735">Signal-anchor</keyword>
<feature type="domain" description="C2" evidence="15">
    <location>
        <begin position="1145"/>
        <end position="1273"/>
    </location>
</feature>
<dbReference type="CDD" id="cd04037">
    <property type="entry name" value="C2E_Ferlin"/>
    <property type="match status" value="1"/>
</dbReference>
<dbReference type="Ensembl" id="ENSEAST00005017803.1">
    <property type="protein sequence ID" value="ENSEASP00005016394.1"/>
    <property type="gene ID" value="ENSEASG00005011240.1"/>
</dbReference>
<proteinExistence type="inferred from homology"/>
<dbReference type="FunFam" id="2.60.40.150:FF:000009">
    <property type="entry name" value="dysferlin isoform X2"/>
    <property type="match status" value="1"/>
</dbReference>
<dbReference type="GO" id="GO:0033292">
    <property type="term" value="P:T-tubule organization"/>
    <property type="evidence" value="ECO:0007669"/>
    <property type="project" value="TreeGrafter"/>
</dbReference>
<keyword evidence="10 14" id="KW-1133">Transmembrane helix</keyword>
<dbReference type="GO" id="GO:0005886">
    <property type="term" value="C:plasma membrane"/>
    <property type="evidence" value="ECO:0007669"/>
    <property type="project" value="UniProtKB-SubCell"/>
</dbReference>
<dbReference type="InterPro" id="IPR012561">
    <property type="entry name" value="Ferlin_B-domain"/>
</dbReference>
<dbReference type="GO" id="GO:0001778">
    <property type="term" value="P:plasma membrane repair"/>
    <property type="evidence" value="ECO:0007669"/>
    <property type="project" value="TreeGrafter"/>
</dbReference>
<feature type="region of interest" description="Disordered" evidence="13">
    <location>
        <begin position="815"/>
        <end position="843"/>
    </location>
</feature>
<evidence type="ECO:0000259" key="15">
    <source>
        <dbReference type="PROSITE" id="PS50004"/>
    </source>
</evidence>
<dbReference type="InterPro" id="IPR000008">
    <property type="entry name" value="C2_dom"/>
</dbReference>
<feature type="domain" description="C2" evidence="15">
    <location>
        <begin position="986"/>
        <end position="1114"/>
    </location>
</feature>
<dbReference type="SMART" id="SM00694">
    <property type="entry name" value="DysFC"/>
    <property type="match status" value="2"/>
</dbReference>
<feature type="domain" description="C2" evidence="15">
    <location>
        <begin position="225"/>
        <end position="361"/>
    </location>
</feature>
<dbReference type="InterPro" id="IPR035892">
    <property type="entry name" value="C2_domain_sf"/>
</dbReference>
<dbReference type="InterPro" id="IPR037721">
    <property type="entry name" value="Ferlin"/>
</dbReference>
<feature type="domain" description="C2" evidence="15">
    <location>
        <begin position="1630"/>
        <end position="1778"/>
    </location>
</feature>
<dbReference type="SUPFAM" id="SSF49562">
    <property type="entry name" value="C2 domain (Calcium/lipid-binding domain, CaLB)"/>
    <property type="match status" value="7"/>
</dbReference>
<dbReference type="SMART" id="SM01202">
    <property type="entry name" value="FerI"/>
    <property type="match status" value="1"/>
</dbReference>
<evidence type="ECO:0000256" key="9">
    <source>
        <dbReference type="ARBA" id="ARBA00022968"/>
    </source>
</evidence>
<dbReference type="SMART" id="SM01200">
    <property type="entry name" value="FerA"/>
    <property type="match status" value="1"/>
</dbReference>
<sequence>MLRVIVESASNIPKTKFGKPDPIVSVIFKDEKKKTKKVDSELNPVWNEILEFDLRVGFNFFSFYVLSYYSEATPEGSLTPCAVRGSVTTPLLCLQIRVRVIEGRQLSGNNIKPVVKVHVCGQTHRTRIKRGNNPFFDELFFYNLHITPSELMDEIISIRVYNSHSLRADCLMGEFKVGHAVMRKWLLLNDPEDASSGAKGYMKVSMLVLGTGDEPPPEEQNHDNDSDDVESNLLLPAGIALRWVTFLLKIYRAEDIPQMDDAFSQTVKEIFGGSADKKNLVDPFVEVSFAGKKVCTNIIEKNANPEWNQIVNLQIKFPSMCEKIKLTVYDWDRLTKNDVVGTTYLYLSKIAASGGEVEGKLTNTGETEVGFVPTFGPCYLNLYGSPREYTGFPDPYDELNTGKGEGVAYRGRILVELSTFLEKTPPDKKLEPISNDDLLVVEKYQRRRKYSLSAVFHSATMLQDVGEAIQFEVSIGNYGNKFDTTCKPLASTTQYSRAVFDGNYYYYLPWADTKPVVTLTSYWEDISHRLDAVNTLLVMAERLRSNIEALKSGIQGKIPANQLAEMWLKLIDEVIEDTRYTLPLTEGKPNVTMLDTQIRKLRSRSLSQIHEAAVRMRSEATEVQATLTEIEDWLDKLMQLTEEPQNSMPDIIIWMIRGEKRLAYARIPAHQVLYSTSGEDASGKYCGKTQTIFLKYPQEKSNGPKVPVELRVNIWLGLSAVEKKFNSFAEGTFTVFAEMYENQALMFGKWGTSGLVGRHKFSDVTGKIKLKREFFLPPKGWEWEGDWMVDPERSLLTEADAGHTEFTDEVYQNESRYPGGEWKPAEDTYTDANGDKAASPSELTCPPGWEWEDDAWVYDINRAVDEKGWEYGITIPPDNKPKSWVAAEKMYHTHRRRRLVRKRKKDLTQTASKYEGQEGWEYASLIGWKFHWKQRSSDTFRRRRWRRKMAPSETHGSAAIFKLEGALDGDEKSTEKQKYSATTVFGANTPIVSCKFDRVYIYHLRCYIYQARNLKALDKDSFSDPYAHVSFLHRSKTTEIIHSTLNPTWDQTIIFDEIEIYGEPQTVLQNPPKVIIELFDNDQVGKDEFLGRSMCSPLVKLNSEMDITPKLLWYPVMNGDKTCGDVLVTAELILRHKDGSNLPILPSQRAPNLYMVPQGIRPVVQLTAIEILAWGLRNMKNYQMASVTSPSLIVECGGERVESVVIKNLKKTPNFPSSVLYMKVFLPKEELYMPPLVIKVIDHRQFGRKPVVGQCTIEHLDRFRCDPYAGKEDIVPQLKASFMSTPPIRDVIIEIEDTKPLLASKVEIVDWWSKFYASTGELEKCGQYIQKGYSKLKIYDCELEDVMEFEGLTDFSDTFKLYRGKSDENEDPSVVGEFKGSFRIYSLPDDPSVPAPPRQFRELPDSIPQECTVRIYIVRGLELQPQDNNGLCDPYIKITLGKKVIEDRDHYIPNTLNPVFGRMYELSCYLPQEKDLKISVYDYDTLTRDEKVGETIIDLENRFLSRFGSHCGIPEQYCVSGVNTWRDQLRPTQLLQNVARFKGFPPPVLSENGNRIRYGGQDYSLDEFEANKVLHQHLGAPDERLALHILRTQGLVPEHVETRTLHSTFQPNISQGKLQMWVDVFPKSLGPPGPPFNITPRKAKKYYLRVIIWNTKDVILDEKSITGEEMSDIYVKGWIPGNEENKQKTDVHYRSLDGEGNFNWRFVFPFDYLPAEQLCIVAKKEHFWSIDQTEFRVPPRLVIQIWDNDKFSLDDYLGFLELDLHHTIIPAKSSEKCNLDMIPDLKAMNPLKAKTASLFEQKSMKGWWPCYAEKDGSRVMAGKVEMTLEVLNEKEADERPAGKGRDEPNMNPKLDPPNRPETSFLWFTNPCKTMKFIVWRRFKWVIIGLLILLILLLFVAVLLYSLPNYLSMKIVRPNA</sequence>
<evidence type="ECO:0000256" key="11">
    <source>
        <dbReference type="ARBA" id="ARBA00023136"/>
    </source>
</evidence>
<dbReference type="OMA" id="TCLEFRV"/>
<dbReference type="Pfam" id="PF22901">
    <property type="entry name" value="dsrm_Ferlin"/>
    <property type="match status" value="1"/>
</dbReference>
<dbReference type="FunFam" id="2.60.40.150:FF:000026">
    <property type="entry name" value="dysferlin isoform X2"/>
    <property type="match status" value="1"/>
</dbReference>
<dbReference type="InterPro" id="IPR037720">
    <property type="entry name" value="C2B_Ferlin"/>
</dbReference>
<dbReference type="InterPro" id="IPR037725">
    <property type="entry name" value="C2F_Ferlin"/>
</dbReference>
<dbReference type="InterPro" id="IPR037723">
    <property type="entry name" value="C2D_Ferlin"/>
</dbReference>
<dbReference type="InterPro" id="IPR006614">
    <property type="entry name" value="Peroxin/Ferlin"/>
</dbReference>
<dbReference type="InterPro" id="IPR055072">
    <property type="entry name" value="Ferlin_DSRM"/>
</dbReference>
<dbReference type="SMART" id="SM00693">
    <property type="entry name" value="DysFN"/>
    <property type="match status" value="2"/>
</dbReference>
<keyword evidence="7" id="KW-0677">Repeat</keyword>
<dbReference type="SMART" id="SM01201">
    <property type="entry name" value="FerB"/>
    <property type="match status" value="1"/>
</dbReference>
<keyword evidence="5 14" id="KW-0812">Transmembrane</keyword>
<dbReference type="Gene3D" id="2.60.40.150">
    <property type="entry name" value="C2 domain"/>
    <property type="match status" value="6"/>
</dbReference>
<evidence type="ECO:0000256" key="7">
    <source>
        <dbReference type="ARBA" id="ARBA00022737"/>
    </source>
</evidence>
<dbReference type="Pfam" id="PF00168">
    <property type="entry name" value="C2"/>
    <property type="match status" value="7"/>
</dbReference>
<dbReference type="InterPro" id="IPR032362">
    <property type="entry name" value="Ferlin_C"/>
</dbReference>
<protein>
    <submittedName>
        <fullName evidence="16">Myoferlin</fullName>
    </submittedName>
</protein>
<evidence type="ECO:0000256" key="14">
    <source>
        <dbReference type="SAM" id="Phobius"/>
    </source>
</evidence>
<dbReference type="FunFam" id="2.60.40.150:FF:000021">
    <property type="entry name" value="dysferlin isoform X2"/>
    <property type="match status" value="1"/>
</dbReference>
<keyword evidence="12" id="KW-0968">Cytoplasmic vesicle</keyword>
<dbReference type="CDD" id="cd08374">
    <property type="entry name" value="C2F_Ferlin"/>
    <property type="match status" value="1"/>
</dbReference>
<feature type="transmembrane region" description="Helical" evidence="14">
    <location>
        <begin position="1884"/>
        <end position="1906"/>
    </location>
</feature>
<evidence type="ECO:0000256" key="13">
    <source>
        <dbReference type="SAM" id="MobiDB-lite"/>
    </source>
</evidence>
<evidence type="ECO:0000256" key="2">
    <source>
        <dbReference type="ARBA" id="ARBA00004483"/>
    </source>
</evidence>
<evidence type="ECO:0000256" key="12">
    <source>
        <dbReference type="ARBA" id="ARBA00023329"/>
    </source>
</evidence>
<dbReference type="Pfam" id="PF08150">
    <property type="entry name" value="FerB"/>
    <property type="match status" value="1"/>
</dbReference>
<dbReference type="GO" id="GO:0046872">
    <property type="term" value="F:metal ion binding"/>
    <property type="evidence" value="ECO:0007669"/>
    <property type="project" value="UniProtKB-KW"/>
</dbReference>
<evidence type="ECO:0000256" key="4">
    <source>
        <dbReference type="ARBA" id="ARBA00022475"/>
    </source>
</evidence>
<evidence type="ECO:0000256" key="3">
    <source>
        <dbReference type="ARBA" id="ARBA00007561"/>
    </source>
</evidence>
<dbReference type="CDD" id="cd04018">
    <property type="entry name" value="C2C_Ferlin"/>
    <property type="match status" value="1"/>
</dbReference>
<feature type="region of interest" description="Disordered" evidence="13">
    <location>
        <begin position="1835"/>
        <end position="1857"/>
    </location>
</feature>
<dbReference type="InterPro" id="IPR012968">
    <property type="entry name" value="FerIin_dom"/>
</dbReference>
<dbReference type="FunFam" id="2.60.40.150:FF:000037">
    <property type="entry name" value="dysferlin isoform X2"/>
    <property type="match status" value="1"/>
</dbReference>
<evidence type="ECO:0000256" key="5">
    <source>
        <dbReference type="ARBA" id="ARBA00022692"/>
    </source>
</evidence>
<keyword evidence="11 14" id="KW-0472">Membrane</keyword>
<evidence type="ECO:0000256" key="6">
    <source>
        <dbReference type="ARBA" id="ARBA00022723"/>
    </source>
</evidence>
<comment type="similarity">
    <text evidence="3">Belongs to the ferlin family.</text>
</comment>
<dbReference type="Pfam" id="PF08165">
    <property type="entry name" value="FerA"/>
    <property type="match status" value="1"/>
</dbReference>
<dbReference type="GO" id="GO:0061025">
    <property type="term" value="P:membrane fusion"/>
    <property type="evidence" value="ECO:0007669"/>
    <property type="project" value="TreeGrafter"/>
</dbReference>
<dbReference type="SMART" id="SM00239">
    <property type="entry name" value="C2"/>
    <property type="match status" value="7"/>
</dbReference>
<dbReference type="InterPro" id="IPR037722">
    <property type="entry name" value="C2C_Ferlin"/>
</dbReference>
<gene>
    <name evidence="16" type="primary">MYOF</name>
</gene>
<feature type="compositionally biased region" description="Basic and acidic residues" evidence="13">
    <location>
        <begin position="1835"/>
        <end position="1848"/>
    </location>
</feature>
<evidence type="ECO:0000313" key="16">
    <source>
        <dbReference type="Ensembl" id="ENSEASP00005016394.1"/>
    </source>
</evidence>
<evidence type="ECO:0000256" key="10">
    <source>
        <dbReference type="ARBA" id="ARBA00022989"/>
    </source>
</evidence>
<name>A0A8C4PMC4_EQUAS</name>
<dbReference type="InterPro" id="IPR037724">
    <property type="entry name" value="C2E_Ferlin"/>
</dbReference>
<dbReference type="Pfam" id="PF16165">
    <property type="entry name" value="Ferlin_C"/>
    <property type="match status" value="1"/>
</dbReference>
<keyword evidence="6" id="KW-0479">Metal-binding</keyword>